<gene>
    <name evidence="1" type="ORF">EVAR_30864_1</name>
</gene>
<keyword evidence="2" id="KW-1185">Reference proteome</keyword>
<comment type="caution">
    <text evidence="1">The sequence shown here is derived from an EMBL/GenBank/DDBJ whole genome shotgun (WGS) entry which is preliminary data.</text>
</comment>
<protein>
    <submittedName>
        <fullName evidence="1">Uncharacterized protein</fullName>
    </submittedName>
</protein>
<dbReference type="Proteomes" id="UP000299102">
    <property type="component" value="Unassembled WGS sequence"/>
</dbReference>
<evidence type="ECO:0000313" key="1">
    <source>
        <dbReference type="EMBL" id="GBP65804.1"/>
    </source>
</evidence>
<name>A0A4C1XTD1_EUMVA</name>
<proteinExistence type="predicted"/>
<dbReference type="EMBL" id="BGZK01000939">
    <property type="protein sequence ID" value="GBP65804.1"/>
    <property type="molecule type" value="Genomic_DNA"/>
</dbReference>
<reference evidence="1 2" key="1">
    <citation type="journal article" date="2019" name="Commun. Biol.">
        <title>The bagworm genome reveals a unique fibroin gene that provides high tensile strength.</title>
        <authorList>
            <person name="Kono N."/>
            <person name="Nakamura H."/>
            <person name="Ohtoshi R."/>
            <person name="Tomita M."/>
            <person name="Numata K."/>
            <person name="Arakawa K."/>
        </authorList>
    </citation>
    <scope>NUCLEOTIDE SEQUENCE [LARGE SCALE GENOMIC DNA]</scope>
</reference>
<sequence>MADVNYEYRSAGACAAATPALGAAGVDLCVITHCGAPGQRSPRAPDVRVFTAVMPSRRTDSRGIALFPGREKNNSIALRACARAVFWLRVIRQERSEAGSGLNERCVFVYESGLKNKAEMSSEAATCPRRRSVVVVRSVVTPQSHPHAHMGRICYLVVLQHKV</sequence>
<evidence type="ECO:0000313" key="2">
    <source>
        <dbReference type="Proteomes" id="UP000299102"/>
    </source>
</evidence>
<organism evidence="1 2">
    <name type="scientific">Eumeta variegata</name>
    <name type="common">Bagworm moth</name>
    <name type="synonym">Eumeta japonica</name>
    <dbReference type="NCBI Taxonomy" id="151549"/>
    <lineage>
        <taxon>Eukaryota</taxon>
        <taxon>Metazoa</taxon>
        <taxon>Ecdysozoa</taxon>
        <taxon>Arthropoda</taxon>
        <taxon>Hexapoda</taxon>
        <taxon>Insecta</taxon>
        <taxon>Pterygota</taxon>
        <taxon>Neoptera</taxon>
        <taxon>Endopterygota</taxon>
        <taxon>Lepidoptera</taxon>
        <taxon>Glossata</taxon>
        <taxon>Ditrysia</taxon>
        <taxon>Tineoidea</taxon>
        <taxon>Psychidae</taxon>
        <taxon>Oiketicinae</taxon>
        <taxon>Eumeta</taxon>
    </lineage>
</organism>
<accession>A0A4C1XTD1</accession>
<dbReference type="AlphaFoldDB" id="A0A4C1XTD1"/>